<name>A0A7L5C193_9RHOB</name>
<feature type="transmembrane region" description="Helical" evidence="1">
    <location>
        <begin position="207"/>
        <end position="227"/>
    </location>
</feature>
<dbReference type="AlphaFoldDB" id="A0A7L5C193"/>
<sequence length="232" mass="24098">MHFLKAAAFAAVALATLSLPAAALPLTPGGLVFPGGTSVAADPDLVGTVENDNLITALFQNGIFVAGYDVQNRVTRSGNTGALIFGPRITALLNNGFSDNFQVIGFDLTGFGGFDLDADFRTDGLGDTGFSSISRSGDGDLLSFIFESPLRNGQLDQDPHVDSLFPSLVTNAMAFDLSGTMTIYGRRIEDGLTLSTTITGLAAPTTVVPLPTSATFLLGAVGLFGFLGRRKA</sequence>
<gene>
    <name evidence="3" type="ORF">G5B40_12715</name>
</gene>
<organism evidence="3 4">
    <name type="scientific">Pikeienuella piscinae</name>
    <dbReference type="NCBI Taxonomy" id="2748098"/>
    <lineage>
        <taxon>Bacteria</taxon>
        <taxon>Pseudomonadati</taxon>
        <taxon>Pseudomonadota</taxon>
        <taxon>Alphaproteobacteria</taxon>
        <taxon>Rhodobacterales</taxon>
        <taxon>Paracoccaceae</taxon>
        <taxon>Pikeienuella</taxon>
    </lineage>
</organism>
<feature type="signal peptide" evidence="2">
    <location>
        <begin position="1"/>
        <end position="23"/>
    </location>
</feature>
<keyword evidence="1" id="KW-0812">Transmembrane</keyword>
<evidence type="ECO:0000313" key="3">
    <source>
        <dbReference type="EMBL" id="QIE56246.1"/>
    </source>
</evidence>
<keyword evidence="2" id="KW-0732">Signal</keyword>
<feature type="chain" id="PRO_5029856178" description="PEP-CTERM protein-sorting domain-containing protein" evidence="2">
    <location>
        <begin position="24"/>
        <end position="232"/>
    </location>
</feature>
<keyword evidence="4" id="KW-1185">Reference proteome</keyword>
<proteinExistence type="predicted"/>
<dbReference type="RefSeq" id="WP_165099232.1">
    <property type="nucleotide sequence ID" value="NZ_CP049056.1"/>
</dbReference>
<protein>
    <recommendedName>
        <fullName evidence="5">PEP-CTERM protein-sorting domain-containing protein</fullName>
    </recommendedName>
</protein>
<evidence type="ECO:0000313" key="4">
    <source>
        <dbReference type="Proteomes" id="UP000503336"/>
    </source>
</evidence>
<accession>A0A7L5C193</accession>
<dbReference type="Proteomes" id="UP000503336">
    <property type="component" value="Chromosome"/>
</dbReference>
<keyword evidence="1" id="KW-0472">Membrane</keyword>
<evidence type="ECO:0000256" key="1">
    <source>
        <dbReference type="SAM" id="Phobius"/>
    </source>
</evidence>
<evidence type="ECO:0008006" key="5">
    <source>
        <dbReference type="Google" id="ProtNLM"/>
    </source>
</evidence>
<dbReference type="EMBL" id="CP049056">
    <property type="protein sequence ID" value="QIE56246.1"/>
    <property type="molecule type" value="Genomic_DNA"/>
</dbReference>
<evidence type="ECO:0000256" key="2">
    <source>
        <dbReference type="SAM" id="SignalP"/>
    </source>
</evidence>
<dbReference type="KEGG" id="hdh:G5B40_12715"/>
<reference evidence="3 4" key="1">
    <citation type="submission" date="2020-02" db="EMBL/GenBank/DDBJ databases">
        <title>complete genome sequence of Rhodobacteraceae bacterium.</title>
        <authorList>
            <person name="Park J."/>
            <person name="Kim Y.-S."/>
            <person name="Kim K.-H."/>
        </authorList>
    </citation>
    <scope>NUCLEOTIDE SEQUENCE [LARGE SCALE GENOMIC DNA]</scope>
    <source>
        <strain evidence="3 4">RR4-56</strain>
    </source>
</reference>
<keyword evidence="1" id="KW-1133">Transmembrane helix</keyword>